<keyword evidence="1" id="KW-0732">Signal</keyword>
<evidence type="ECO:0008006" key="3">
    <source>
        <dbReference type="Google" id="ProtNLM"/>
    </source>
</evidence>
<proteinExistence type="predicted"/>
<feature type="signal peptide" evidence="1">
    <location>
        <begin position="1"/>
        <end position="19"/>
    </location>
</feature>
<accession>A0A7C1CVL4</accession>
<feature type="chain" id="PRO_5027827202" description="DUF3352 domain-containing protein" evidence="1">
    <location>
        <begin position="20"/>
        <end position="483"/>
    </location>
</feature>
<dbReference type="EMBL" id="DSBT01000120">
    <property type="protein sequence ID" value="HDP77410.1"/>
    <property type="molecule type" value="Genomic_DNA"/>
</dbReference>
<protein>
    <recommendedName>
        <fullName evidence="3">DUF3352 domain-containing protein</fullName>
    </recommendedName>
</protein>
<gene>
    <name evidence="2" type="ORF">ENN47_04335</name>
</gene>
<name>A0A7C1CVL4_9BACT</name>
<dbReference type="AlphaFoldDB" id="A0A7C1CVL4"/>
<reference evidence="2" key="1">
    <citation type="journal article" date="2020" name="mSystems">
        <title>Genome- and Community-Level Interaction Insights into Carbon Utilization and Element Cycling Functions of Hydrothermarchaeota in Hydrothermal Sediment.</title>
        <authorList>
            <person name="Zhou Z."/>
            <person name="Liu Y."/>
            <person name="Xu W."/>
            <person name="Pan J."/>
            <person name="Luo Z.H."/>
            <person name="Li M."/>
        </authorList>
    </citation>
    <scope>NUCLEOTIDE SEQUENCE [LARGE SCALE GENOMIC DNA]</scope>
    <source>
        <strain evidence="2">SpSt-1179</strain>
    </source>
</reference>
<organism evidence="2">
    <name type="scientific">Mesotoga infera</name>
    <dbReference type="NCBI Taxonomy" id="1236046"/>
    <lineage>
        <taxon>Bacteria</taxon>
        <taxon>Thermotogati</taxon>
        <taxon>Thermotogota</taxon>
        <taxon>Thermotogae</taxon>
        <taxon>Kosmotogales</taxon>
        <taxon>Kosmotogaceae</taxon>
        <taxon>Mesotoga</taxon>
    </lineage>
</organism>
<evidence type="ECO:0000313" key="2">
    <source>
        <dbReference type="EMBL" id="HDP77410.1"/>
    </source>
</evidence>
<dbReference type="Proteomes" id="UP000886198">
    <property type="component" value="Unassembled WGS sequence"/>
</dbReference>
<sequence length="483" mass="54250">MKFLVILFLVLTLFSGVMAQEIFDFVPEDVGYFLILRGLRSAMEVLRDNTNFFGAYLGDSGFGAERAFYGIIDAAGYNAEVDTSFLKDALNNDILLVGEGIDLSLNDLLMFDPFYLLEKLKLTRNRVFMAWRTNSSFQLLKAVAALLDMAIFVQPGESVNELRSSTGTLFYHTADDYLIIGGNKEAVTLATKTYSGEVQRLLESNGRGREVAEMSYDYTLAGYIDGDRFQLDLGLESTFSIESTVVFARPEGHTLTATIVQDTLFLNNDDLQKMLSLSDAKTLEASKETFGDYTVFFPSSSVETLRKELAHWFELDLEPYKELADFVVLLSKESIGNTRIYGDLVSETPRVTAVFTNKSSDTNGLEAPLKEWGAVQSTHKGSRIYELENDFDTIYFIFSGETTVLTSLAPDEYYRLLSDAESLSNNISYDFVRELGLKKDLAQAFIDMKKVFKSLMGVSVDSALFYQQTFVDNGNMIHALRFY</sequence>
<comment type="caution">
    <text evidence="2">The sequence shown here is derived from an EMBL/GenBank/DDBJ whole genome shotgun (WGS) entry which is preliminary data.</text>
</comment>
<evidence type="ECO:0000256" key="1">
    <source>
        <dbReference type="SAM" id="SignalP"/>
    </source>
</evidence>